<sequence>MGKKKRTNIGEDIEFEKKTQIIYDPDSYKQSKPVWSFDLADFDHDQWSLLNTDFIEKEIFKTLKAFEGMTWQEIDSASGGKKKGTNNHFIPFEDMIREAQNRAGDMNLLQHESLYSLRITSTIRLFGVLNNGIYHIVWYDSDHAICPSKKK</sequence>
<dbReference type="EMBL" id="VFSG01000002">
    <property type="protein sequence ID" value="TPE36808.1"/>
    <property type="molecule type" value="Genomic_DNA"/>
</dbReference>
<dbReference type="Proteomes" id="UP000319739">
    <property type="component" value="Unassembled WGS sequence"/>
</dbReference>
<proteinExistence type="predicted"/>
<accession>A0ABY2YBI1</accession>
<comment type="caution">
    <text evidence="1">The sequence shown here is derived from an EMBL/GenBank/DDBJ whole genome shotgun (WGS) entry which is preliminary data.</text>
</comment>
<evidence type="ECO:0000313" key="1">
    <source>
        <dbReference type="EMBL" id="TPE36808.1"/>
    </source>
</evidence>
<reference evidence="1 2" key="1">
    <citation type="submission" date="2019-06" db="EMBL/GenBank/DDBJ databases">
        <authorList>
            <person name="Zou Y."/>
        </authorList>
    </citation>
    <scope>NUCLEOTIDE SEQUENCE [LARGE SCALE GENOMIC DNA]</scope>
    <source>
        <strain evidence="1 2">E24</strain>
    </source>
</reference>
<evidence type="ECO:0000313" key="2">
    <source>
        <dbReference type="Proteomes" id="UP000319739"/>
    </source>
</evidence>
<gene>
    <name evidence="1" type="ORF">FJR71_08435</name>
</gene>
<name>A0ABY2YBI1_9STRE</name>
<protein>
    <submittedName>
        <fullName evidence="1">Uncharacterized protein</fullName>
    </submittedName>
</protein>
<organism evidence="1 2">
    <name type="scientific">Streptococcus xiaochunlingii</name>
    <dbReference type="NCBI Taxonomy" id="2589788"/>
    <lineage>
        <taxon>Bacteria</taxon>
        <taxon>Bacillati</taxon>
        <taxon>Bacillota</taxon>
        <taxon>Bacilli</taxon>
        <taxon>Lactobacillales</taxon>
        <taxon>Streptococcaceae</taxon>
        <taxon>Streptococcus</taxon>
    </lineage>
</organism>
<dbReference type="RefSeq" id="WP_140814626.1">
    <property type="nucleotide sequence ID" value="NZ_VFSG01000002.1"/>
</dbReference>
<keyword evidence="2" id="KW-1185">Reference proteome</keyword>